<dbReference type="Proteomes" id="UP000727407">
    <property type="component" value="Unassembled WGS sequence"/>
</dbReference>
<sequence length="175" mass="19262">MDVKQHEVSMSYPYSVLSSPRGPFTLLGAAGPVALTDQKPEPRHGHEDGAELRAQIKHLHLCEGFQQPSCAASLGSGVPRRSLVYGLTLLSNVYSLSVNDSRNSRASRVSNLQPRACGRGRWLVSPLLRLVRLRSRHQYHKAPQHWPHGGAPTALSTAHVLPEFGLRDVICFCRA</sequence>
<accession>A0A8J4TLL0</accession>
<protein>
    <submittedName>
        <fullName evidence="1">UvrABC system protein C</fullName>
    </submittedName>
</protein>
<organism evidence="1 2">
    <name type="scientific">Clarias magur</name>
    <name type="common">Asian catfish</name>
    <name type="synonym">Macropteronotus magur</name>
    <dbReference type="NCBI Taxonomy" id="1594786"/>
    <lineage>
        <taxon>Eukaryota</taxon>
        <taxon>Metazoa</taxon>
        <taxon>Chordata</taxon>
        <taxon>Craniata</taxon>
        <taxon>Vertebrata</taxon>
        <taxon>Euteleostomi</taxon>
        <taxon>Actinopterygii</taxon>
        <taxon>Neopterygii</taxon>
        <taxon>Teleostei</taxon>
        <taxon>Ostariophysi</taxon>
        <taxon>Siluriformes</taxon>
        <taxon>Clariidae</taxon>
        <taxon>Clarias</taxon>
    </lineage>
</organism>
<gene>
    <name evidence="1" type="ORF">DAT39_017291</name>
</gene>
<keyword evidence="2" id="KW-1185">Reference proteome</keyword>
<name>A0A8J4TLL0_CLAMG</name>
<evidence type="ECO:0000313" key="2">
    <source>
        <dbReference type="Proteomes" id="UP000727407"/>
    </source>
</evidence>
<proteinExistence type="predicted"/>
<dbReference type="AlphaFoldDB" id="A0A8J4TLL0"/>
<comment type="caution">
    <text evidence="1">The sequence shown here is derived from an EMBL/GenBank/DDBJ whole genome shotgun (WGS) entry which is preliminary data.</text>
</comment>
<dbReference type="EMBL" id="QNUK01000460">
    <property type="protein sequence ID" value="KAF5893008.1"/>
    <property type="molecule type" value="Genomic_DNA"/>
</dbReference>
<reference evidence="1" key="1">
    <citation type="submission" date="2020-07" db="EMBL/GenBank/DDBJ databases">
        <title>Clarias magur genome sequencing, assembly and annotation.</title>
        <authorList>
            <person name="Kushwaha B."/>
            <person name="Kumar R."/>
            <person name="Das P."/>
            <person name="Joshi C.G."/>
            <person name="Kumar D."/>
            <person name="Nagpure N.S."/>
            <person name="Pandey M."/>
            <person name="Agarwal S."/>
            <person name="Srivastava S."/>
            <person name="Singh M."/>
            <person name="Sahoo L."/>
            <person name="Jayasankar P."/>
            <person name="Meher P.K."/>
            <person name="Koringa P.G."/>
            <person name="Iquebal M.A."/>
            <person name="Das S.P."/>
            <person name="Bit A."/>
            <person name="Patnaik S."/>
            <person name="Patel N."/>
            <person name="Shah T.M."/>
            <person name="Hinsu A."/>
            <person name="Jena J.K."/>
        </authorList>
    </citation>
    <scope>NUCLEOTIDE SEQUENCE</scope>
    <source>
        <strain evidence="1">CIFAMagur01</strain>
        <tissue evidence="1">Testis</tissue>
    </source>
</reference>
<evidence type="ECO:0000313" key="1">
    <source>
        <dbReference type="EMBL" id="KAF5893008.1"/>
    </source>
</evidence>